<keyword evidence="3" id="KW-1185">Reference proteome</keyword>
<evidence type="ECO:0000313" key="3">
    <source>
        <dbReference type="Proteomes" id="UP000766550"/>
    </source>
</evidence>
<proteinExistence type="predicted"/>
<sequence>MEIRDAVEADAERLADLADFPPDVMRNLVHDRTVRVATEGEDETLGFVSYDAKRGTVHVTQLAGSAEACERLLDEPIAFAKRERMAVELLVPDGESTVESAVEATGFTHAGEGPRFEGRSTVRYRLEPGRAEQ</sequence>
<protein>
    <recommendedName>
        <fullName evidence="4">N-acetyltransferase domain-containing protein</fullName>
    </recommendedName>
</protein>
<feature type="compositionally biased region" description="Basic and acidic residues" evidence="1">
    <location>
        <begin position="112"/>
        <end position="133"/>
    </location>
</feature>
<feature type="region of interest" description="Disordered" evidence="1">
    <location>
        <begin position="108"/>
        <end position="133"/>
    </location>
</feature>
<accession>A0A8J7YEB6</accession>
<comment type="caution">
    <text evidence="2">The sequence shown here is derived from an EMBL/GenBank/DDBJ whole genome shotgun (WGS) entry which is preliminary data.</text>
</comment>
<dbReference type="OrthoDB" id="212869at2157"/>
<organism evidence="2 3">
    <name type="scientific">Haloarcula limicola</name>
    <dbReference type="NCBI Taxonomy" id="1429915"/>
    <lineage>
        <taxon>Archaea</taxon>
        <taxon>Methanobacteriati</taxon>
        <taxon>Methanobacteriota</taxon>
        <taxon>Stenosarchaea group</taxon>
        <taxon>Halobacteria</taxon>
        <taxon>Halobacteriales</taxon>
        <taxon>Haloarculaceae</taxon>
        <taxon>Haloarcula</taxon>
    </lineage>
</organism>
<name>A0A8J7YEB6_9EURY</name>
<dbReference type="EMBL" id="JAHQXF010000002">
    <property type="protein sequence ID" value="MBV0925671.1"/>
    <property type="molecule type" value="Genomic_DNA"/>
</dbReference>
<evidence type="ECO:0008006" key="4">
    <source>
        <dbReference type="Google" id="ProtNLM"/>
    </source>
</evidence>
<dbReference type="Proteomes" id="UP000766550">
    <property type="component" value="Unassembled WGS sequence"/>
</dbReference>
<evidence type="ECO:0000313" key="2">
    <source>
        <dbReference type="EMBL" id="MBV0925671.1"/>
    </source>
</evidence>
<reference evidence="2 3" key="1">
    <citation type="submission" date="2021-06" db="EMBL/GenBank/DDBJ databases">
        <title>New haloarchaea isolates fom saline soil.</title>
        <authorList>
            <person name="Duran-Viseras A."/>
            <person name="Sanchez-Porro C.S."/>
            <person name="Ventosa A."/>
        </authorList>
    </citation>
    <scope>NUCLEOTIDE SEQUENCE [LARGE SCALE GENOMIC DNA]</scope>
    <source>
        <strain evidence="2 3">JCM 183640</strain>
    </source>
</reference>
<dbReference type="AlphaFoldDB" id="A0A8J7YEB6"/>
<gene>
    <name evidence="2" type="ORF">KTS45_15810</name>
</gene>
<evidence type="ECO:0000256" key="1">
    <source>
        <dbReference type="SAM" id="MobiDB-lite"/>
    </source>
</evidence>
<dbReference type="RefSeq" id="WP_162318482.1">
    <property type="nucleotide sequence ID" value="NZ_JAHQXF010000002.1"/>
</dbReference>